<protein>
    <submittedName>
        <fullName evidence="1">Uncharacterized protein</fullName>
    </submittedName>
</protein>
<sequence length="129" mass="14511">MKSPDTSDHQTLWNASQCEALAALQLTYWQTRQNQQSETPVAATECYFYKLGAWLLELEERLPVAVPLWLSDLFFACTEDHAAKPAEVSASAADNWAPEQRLKLALVQPSAAQKRALWKQLSGAHAERR</sequence>
<dbReference type="STRING" id="1122124.GCA_000423165_02372"/>
<comment type="caution">
    <text evidence="1">The sequence shown here is derived from an EMBL/GenBank/DDBJ whole genome shotgun (WGS) entry which is preliminary data.</text>
</comment>
<proteinExistence type="predicted"/>
<keyword evidence="2" id="KW-1185">Reference proteome</keyword>
<organism evidence="1 2">
    <name type="scientific">Pseudidiomarina sediminum</name>
    <dbReference type="NCBI Taxonomy" id="431675"/>
    <lineage>
        <taxon>Bacteria</taxon>
        <taxon>Pseudomonadati</taxon>
        <taxon>Pseudomonadota</taxon>
        <taxon>Gammaproteobacteria</taxon>
        <taxon>Alteromonadales</taxon>
        <taxon>Idiomarinaceae</taxon>
        <taxon>Pseudidiomarina</taxon>
    </lineage>
</organism>
<name>A0A432YZP3_9GAMM</name>
<dbReference type="Proteomes" id="UP000287022">
    <property type="component" value="Unassembled WGS sequence"/>
</dbReference>
<evidence type="ECO:0000313" key="1">
    <source>
        <dbReference type="EMBL" id="RUO69375.1"/>
    </source>
</evidence>
<dbReference type="AlphaFoldDB" id="A0A432YZP3"/>
<reference evidence="2" key="1">
    <citation type="journal article" date="2018" name="Front. Microbiol.">
        <title>Genome-Based Analysis Reveals the Taxonomy and Diversity of the Family Idiomarinaceae.</title>
        <authorList>
            <person name="Liu Y."/>
            <person name="Lai Q."/>
            <person name="Shao Z."/>
        </authorList>
    </citation>
    <scope>NUCLEOTIDE SEQUENCE [LARGE SCALE GENOMIC DNA]</scope>
    <source>
        <strain evidence="2">c121</strain>
    </source>
</reference>
<evidence type="ECO:0000313" key="2">
    <source>
        <dbReference type="Proteomes" id="UP000287022"/>
    </source>
</evidence>
<dbReference type="RefSeq" id="WP_026861057.1">
    <property type="nucleotide sequence ID" value="NZ_JAHVIQ010000006.1"/>
</dbReference>
<accession>A0A432YZP3</accession>
<gene>
    <name evidence="1" type="ORF">CWI80_12080</name>
</gene>
<dbReference type="EMBL" id="PIQE01000005">
    <property type="protein sequence ID" value="RUO69375.1"/>
    <property type="molecule type" value="Genomic_DNA"/>
</dbReference>